<gene>
    <name evidence="2" type="ORF">MAPG_08353</name>
</gene>
<dbReference type="Proteomes" id="UP000011715">
    <property type="component" value="Unassembled WGS sequence"/>
</dbReference>
<proteinExistence type="predicted"/>
<name>A0A0C4E751_MAGP6</name>
<reference evidence="2" key="1">
    <citation type="submission" date="2010-05" db="EMBL/GenBank/DDBJ databases">
        <title>The Genome Sequence of Magnaporthe poae strain ATCC 64411.</title>
        <authorList>
            <consortium name="The Broad Institute Genome Sequencing Platform"/>
            <consortium name="Broad Institute Genome Sequencing Center for Infectious Disease"/>
            <person name="Ma L.-J."/>
            <person name="Dead R."/>
            <person name="Young S."/>
            <person name="Zeng Q."/>
            <person name="Koehrsen M."/>
            <person name="Alvarado L."/>
            <person name="Berlin A."/>
            <person name="Chapman S.B."/>
            <person name="Chen Z."/>
            <person name="Freedman E."/>
            <person name="Gellesch M."/>
            <person name="Goldberg J."/>
            <person name="Griggs A."/>
            <person name="Gujja S."/>
            <person name="Heilman E.R."/>
            <person name="Heiman D."/>
            <person name="Hepburn T."/>
            <person name="Howarth C."/>
            <person name="Jen D."/>
            <person name="Larson L."/>
            <person name="Mehta T."/>
            <person name="Neiman D."/>
            <person name="Pearson M."/>
            <person name="Roberts A."/>
            <person name="Saif S."/>
            <person name="Shea T."/>
            <person name="Shenoy N."/>
            <person name="Sisk P."/>
            <person name="Stolte C."/>
            <person name="Sykes S."/>
            <person name="Walk T."/>
            <person name="White J."/>
            <person name="Yandava C."/>
            <person name="Haas B."/>
            <person name="Nusbaum C."/>
            <person name="Birren B."/>
        </authorList>
    </citation>
    <scope>NUCLEOTIDE SEQUENCE</scope>
    <source>
        <strain evidence="2">ATCC 64411</strain>
    </source>
</reference>
<keyword evidence="4" id="KW-1185">Reference proteome</keyword>
<reference evidence="2" key="3">
    <citation type="submission" date="2011-03" db="EMBL/GenBank/DDBJ databases">
        <title>Annotation of Magnaporthe poae ATCC 64411.</title>
        <authorList>
            <person name="Ma L.-J."/>
            <person name="Dead R."/>
            <person name="Young S.K."/>
            <person name="Zeng Q."/>
            <person name="Gargeya S."/>
            <person name="Fitzgerald M."/>
            <person name="Haas B."/>
            <person name="Abouelleil A."/>
            <person name="Alvarado L."/>
            <person name="Arachchi H.M."/>
            <person name="Berlin A."/>
            <person name="Brown A."/>
            <person name="Chapman S.B."/>
            <person name="Chen Z."/>
            <person name="Dunbar C."/>
            <person name="Freedman E."/>
            <person name="Gearin G."/>
            <person name="Gellesch M."/>
            <person name="Goldberg J."/>
            <person name="Griggs A."/>
            <person name="Gujja S."/>
            <person name="Heiman D."/>
            <person name="Howarth C."/>
            <person name="Larson L."/>
            <person name="Lui A."/>
            <person name="MacDonald P.J.P."/>
            <person name="Mehta T."/>
            <person name="Montmayeur A."/>
            <person name="Murphy C."/>
            <person name="Neiman D."/>
            <person name="Pearson M."/>
            <person name="Priest M."/>
            <person name="Roberts A."/>
            <person name="Saif S."/>
            <person name="Shea T."/>
            <person name="Shenoy N."/>
            <person name="Sisk P."/>
            <person name="Stolte C."/>
            <person name="Sykes S."/>
            <person name="Yandava C."/>
            <person name="Wortman J."/>
            <person name="Nusbaum C."/>
            <person name="Birren B."/>
        </authorList>
    </citation>
    <scope>NUCLEOTIDE SEQUENCE</scope>
    <source>
        <strain evidence="2">ATCC 64411</strain>
    </source>
</reference>
<feature type="region of interest" description="Disordered" evidence="1">
    <location>
        <begin position="1"/>
        <end position="25"/>
    </location>
</feature>
<accession>A0A0C4E751</accession>
<protein>
    <submittedName>
        <fullName evidence="2 3">Uncharacterized protein</fullName>
    </submittedName>
</protein>
<evidence type="ECO:0000313" key="4">
    <source>
        <dbReference type="Proteomes" id="UP000011715"/>
    </source>
</evidence>
<dbReference type="EMBL" id="GL876972">
    <property type="protein sequence ID" value="KLU89382.1"/>
    <property type="molecule type" value="Genomic_DNA"/>
</dbReference>
<reference evidence="3" key="4">
    <citation type="journal article" date="2015" name="G3 (Bethesda)">
        <title>Genome sequences of three phytopathogenic species of the Magnaporthaceae family of fungi.</title>
        <authorList>
            <person name="Okagaki L.H."/>
            <person name="Nunes C.C."/>
            <person name="Sailsbery J."/>
            <person name="Clay B."/>
            <person name="Brown D."/>
            <person name="John T."/>
            <person name="Oh Y."/>
            <person name="Young N."/>
            <person name="Fitzgerald M."/>
            <person name="Haas B.J."/>
            <person name="Zeng Q."/>
            <person name="Young S."/>
            <person name="Adiconis X."/>
            <person name="Fan L."/>
            <person name="Levin J.Z."/>
            <person name="Mitchell T.K."/>
            <person name="Okubara P.A."/>
            <person name="Farman M.L."/>
            <person name="Kohn L.M."/>
            <person name="Birren B."/>
            <person name="Ma L.-J."/>
            <person name="Dean R.A."/>
        </authorList>
    </citation>
    <scope>NUCLEOTIDE SEQUENCE</scope>
    <source>
        <strain evidence="3">ATCC 64411 / 73-15</strain>
    </source>
</reference>
<dbReference type="EMBL" id="ADBL01002018">
    <property type="status" value="NOT_ANNOTATED_CDS"/>
    <property type="molecule type" value="Genomic_DNA"/>
</dbReference>
<sequence>MKEPAKVGMCRAPLSMHPSPSSPSGRADLLPYGHAVRFGCFPWLASPGRTLAGDQQNSTSAVVLGSRPRCVVSLTALVTVPAGGRQQPSTLA</sequence>
<evidence type="ECO:0000313" key="3">
    <source>
        <dbReference type="EnsemblFungi" id="MAPG_08353T0"/>
    </source>
</evidence>
<reference evidence="3" key="5">
    <citation type="submission" date="2015-06" db="UniProtKB">
        <authorList>
            <consortium name="EnsemblFungi"/>
        </authorList>
    </citation>
    <scope>IDENTIFICATION</scope>
    <source>
        <strain evidence="3">ATCC 64411</strain>
    </source>
</reference>
<evidence type="ECO:0000256" key="1">
    <source>
        <dbReference type="SAM" id="MobiDB-lite"/>
    </source>
</evidence>
<dbReference type="VEuPathDB" id="FungiDB:MAPG_08353"/>
<organism evidence="3 4">
    <name type="scientific">Magnaporthiopsis poae (strain ATCC 64411 / 73-15)</name>
    <name type="common">Kentucky bluegrass fungus</name>
    <name type="synonym">Magnaporthe poae</name>
    <dbReference type="NCBI Taxonomy" id="644358"/>
    <lineage>
        <taxon>Eukaryota</taxon>
        <taxon>Fungi</taxon>
        <taxon>Dikarya</taxon>
        <taxon>Ascomycota</taxon>
        <taxon>Pezizomycotina</taxon>
        <taxon>Sordariomycetes</taxon>
        <taxon>Sordariomycetidae</taxon>
        <taxon>Magnaporthales</taxon>
        <taxon>Magnaporthaceae</taxon>
        <taxon>Magnaporthiopsis</taxon>
    </lineage>
</organism>
<evidence type="ECO:0000313" key="2">
    <source>
        <dbReference type="EMBL" id="KLU89382.1"/>
    </source>
</evidence>
<dbReference type="EnsemblFungi" id="MAPG_08353T0">
    <property type="protein sequence ID" value="MAPG_08353T0"/>
    <property type="gene ID" value="MAPG_08353"/>
</dbReference>
<dbReference type="AlphaFoldDB" id="A0A0C4E751"/>
<reference evidence="4" key="2">
    <citation type="submission" date="2010-05" db="EMBL/GenBank/DDBJ databases">
        <title>The genome sequence of Magnaporthe poae strain ATCC 64411.</title>
        <authorList>
            <person name="Ma L.-J."/>
            <person name="Dead R."/>
            <person name="Young S."/>
            <person name="Zeng Q."/>
            <person name="Koehrsen M."/>
            <person name="Alvarado L."/>
            <person name="Berlin A."/>
            <person name="Chapman S.B."/>
            <person name="Chen Z."/>
            <person name="Freedman E."/>
            <person name="Gellesch M."/>
            <person name="Goldberg J."/>
            <person name="Griggs A."/>
            <person name="Gujja S."/>
            <person name="Heilman E.R."/>
            <person name="Heiman D."/>
            <person name="Hepburn T."/>
            <person name="Howarth C."/>
            <person name="Jen D."/>
            <person name="Larson L."/>
            <person name="Mehta T."/>
            <person name="Neiman D."/>
            <person name="Pearson M."/>
            <person name="Roberts A."/>
            <person name="Saif S."/>
            <person name="Shea T."/>
            <person name="Shenoy N."/>
            <person name="Sisk P."/>
            <person name="Stolte C."/>
            <person name="Sykes S."/>
            <person name="Walk T."/>
            <person name="White J."/>
            <person name="Yandava C."/>
            <person name="Haas B."/>
            <person name="Nusbaum C."/>
            <person name="Birren B."/>
        </authorList>
    </citation>
    <scope>NUCLEOTIDE SEQUENCE [LARGE SCALE GENOMIC DNA]</scope>
    <source>
        <strain evidence="4">ATCC 64411 / 73-15</strain>
    </source>
</reference>